<dbReference type="CDD" id="cd07377">
    <property type="entry name" value="WHTH_GntR"/>
    <property type="match status" value="1"/>
</dbReference>
<dbReference type="GO" id="GO:0003700">
    <property type="term" value="F:DNA-binding transcription factor activity"/>
    <property type="evidence" value="ECO:0007669"/>
    <property type="project" value="InterPro"/>
</dbReference>
<organism evidence="5 6">
    <name type="scientific">Iocasia fonsfrigidae</name>
    <dbReference type="NCBI Taxonomy" id="2682810"/>
    <lineage>
        <taxon>Bacteria</taxon>
        <taxon>Bacillati</taxon>
        <taxon>Bacillota</taxon>
        <taxon>Clostridia</taxon>
        <taxon>Halanaerobiales</taxon>
        <taxon>Halanaerobiaceae</taxon>
        <taxon>Iocasia</taxon>
    </lineage>
</organism>
<evidence type="ECO:0000259" key="4">
    <source>
        <dbReference type="PROSITE" id="PS50949"/>
    </source>
</evidence>
<keyword evidence="3" id="KW-0804">Transcription</keyword>
<keyword evidence="2" id="KW-0238">DNA-binding</keyword>
<dbReference type="Pfam" id="PF07729">
    <property type="entry name" value="FCD"/>
    <property type="match status" value="1"/>
</dbReference>
<name>A0A8A7KG55_9FIRM</name>
<dbReference type="InterPro" id="IPR011711">
    <property type="entry name" value="GntR_C"/>
</dbReference>
<dbReference type="SUPFAM" id="SSF48008">
    <property type="entry name" value="GntR ligand-binding domain-like"/>
    <property type="match status" value="1"/>
</dbReference>
<sequence>MNKNNQSRQSLKNHAYQLLKEKLVDCIYPPGSLLNEAQLAKEMELSRTPIRESISKLEMEGFIKVIPKKGIYVTDITFNDVIQVFQARVEMEPIALRLAAPHLPLDELKNFSQKFHEPIVDVHNSFRLDTAMHLFIIEYCGNRFIINTMKRVFEENTRIIISSKQNQAKVHDAKEEHLEILNKLIDGKYAEAEQCMLEHIKSCRISALEYFYNNQLYTPVPSNDYKKELDKL</sequence>
<evidence type="ECO:0000256" key="1">
    <source>
        <dbReference type="ARBA" id="ARBA00023015"/>
    </source>
</evidence>
<dbReference type="Proteomes" id="UP000665020">
    <property type="component" value="Chromosome"/>
</dbReference>
<dbReference type="Pfam" id="PF00392">
    <property type="entry name" value="GntR"/>
    <property type="match status" value="1"/>
</dbReference>
<evidence type="ECO:0000313" key="5">
    <source>
        <dbReference type="EMBL" id="QTL97144.1"/>
    </source>
</evidence>
<reference evidence="5" key="1">
    <citation type="submission" date="2019-12" db="EMBL/GenBank/DDBJ databases">
        <authorList>
            <person name="zhang j."/>
            <person name="sun C.M."/>
        </authorList>
    </citation>
    <scope>NUCLEOTIDE SEQUENCE</scope>
    <source>
        <strain evidence="5">NS-1</strain>
    </source>
</reference>
<dbReference type="PANTHER" id="PTHR43537">
    <property type="entry name" value="TRANSCRIPTIONAL REGULATOR, GNTR FAMILY"/>
    <property type="match status" value="1"/>
</dbReference>
<evidence type="ECO:0000256" key="3">
    <source>
        <dbReference type="ARBA" id="ARBA00023163"/>
    </source>
</evidence>
<dbReference type="AlphaFoldDB" id="A0A8A7KG55"/>
<keyword evidence="1" id="KW-0805">Transcription regulation</keyword>
<accession>A0A8A7KG55</accession>
<dbReference type="PANTHER" id="PTHR43537:SF51">
    <property type="entry name" value="HTH-TYPE TRANSCRIPTIONAL REGULATOR LGOR-RELATED"/>
    <property type="match status" value="1"/>
</dbReference>
<feature type="domain" description="HTH gntR-type" evidence="4">
    <location>
        <begin position="9"/>
        <end position="76"/>
    </location>
</feature>
<dbReference type="PRINTS" id="PR00035">
    <property type="entry name" value="HTHGNTR"/>
</dbReference>
<dbReference type="SMART" id="SM00345">
    <property type="entry name" value="HTH_GNTR"/>
    <property type="match status" value="1"/>
</dbReference>
<dbReference type="InterPro" id="IPR036390">
    <property type="entry name" value="WH_DNA-bd_sf"/>
</dbReference>
<evidence type="ECO:0000256" key="2">
    <source>
        <dbReference type="ARBA" id="ARBA00023125"/>
    </source>
</evidence>
<protein>
    <submittedName>
        <fullName evidence="5">FCD domain-containing protein</fullName>
    </submittedName>
</protein>
<proteinExistence type="predicted"/>
<dbReference type="GO" id="GO:0003677">
    <property type="term" value="F:DNA binding"/>
    <property type="evidence" value="ECO:0007669"/>
    <property type="project" value="UniProtKB-KW"/>
</dbReference>
<dbReference type="Gene3D" id="1.20.120.530">
    <property type="entry name" value="GntR ligand-binding domain-like"/>
    <property type="match status" value="1"/>
</dbReference>
<dbReference type="InterPro" id="IPR008920">
    <property type="entry name" value="TF_FadR/GntR_C"/>
</dbReference>
<dbReference type="InterPro" id="IPR036388">
    <property type="entry name" value="WH-like_DNA-bd_sf"/>
</dbReference>
<gene>
    <name evidence="5" type="ORF">GM661_03715</name>
</gene>
<dbReference type="Gene3D" id="1.10.10.10">
    <property type="entry name" value="Winged helix-like DNA-binding domain superfamily/Winged helix DNA-binding domain"/>
    <property type="match status" value="1"/>
</dbReference>
<dbReference type="SUPFAM" id="SSF46785">
    <property type="entry name" value="Winged helix' DNA-binding domain"/>
    <property type="match status" value="1"/>
</dbReference>
<dbReference type="SMART" id="SM00895">
    <property type="entry name" value="FCD"/>
    <property type="match status" value="1"/>
</dbReference>
<dbReference type="InterPro" id="IPR000524">
    <property type="entry name" value="Tscrpt_reg_HTH_GntR"/>
</dbReference>
<keyword evidence="6" id="KW-1185">Reference proteome</keyword>
<evidence type="ECO:0000313" key="6">
    <source>
        <dbReference type="Proteomes" id="UP000665020"/>
    </source>
</evidence>
<dbReference type="KEGG" id="ifn:GM661_03715"/>
<dbReference type="PROSITE" id="PS50949">
    <property type="entry name" value="HTH_GNTR"/>
    <property type="match status" value="1"/>
</dbReference>
<dbReference type="EMBL" id="CP046640">
    <property type="protein sequence ID" value="QTL97144.1"/>
    <property type="molecule type" value="Genomic_DNA"/>
</dbReference>
<dbReference type="RefSeq" id="WP_230868796.1">
    <property type="nucleotide sequence ID" value="NZ_CP046640.1"/>
</dbReference>